<sequence length="157" mass="18161">MYWENPFYDVDETIKGVLNIPYEHSPELTSLLKGMMEKDVSARLTLPQVEKHPWTQLPCNPDQYTFHHVVHCFQCPASHQAQTYISEGHFKTAKRERNPKHYLRDYIQNGEDTAASSRSFLDEELHQNQLVSTPPPVPIRRANSATTPRRPSHPGKK</sequence>
<dbReference type="Proteomes" id="UP000324222">
    <property type="component" value="Unassembled WGS sequence"/>
</dbReference>
<evidence type="ECO:0000313" key="2">
    <source>
        <dbReference type="EMBL" id="MPC69511.1"/>
    </source>
</evidence>
<dbReference type="InterPro" id="IPR011009">
    <property type="entry name" value="Kinase-like_dom_sf"/>
</dbReference>
<comment type="caution">
    <text evidence="2">The sequence shown here is derived from an EMBL/GenBank/DDBJ whole genome shotgun (WGS) entry which is preliminary data.</text>
</comment>
<organism evidence="2 3">
    <name type="scientific">Portunus trituberculatus</name>
    <name type="common">Swimming crab</name>
    <name type="synonym">Neptunus trituberculatus</name>
    <dbReference type="NCBI Taxonomy" id="210409"/>
    <lineage>
        <taxon>Eukaryota</taxon>
        <taxon>Metazoa</taxon>
        <taxon>Ecdysozoa</taxon>
        <taxon>Arthropoda</taxon>
        <taxon>Crustacea</taxon>
        <taxon>Multicrustacea</taxon>
        <taxon>Malacostraca</taxon>
        <taxon>Eumalacostraca</taxon>
        <taxon>Eucarida</taxon>
        <taxon>Decapoda</taxon>
        <taxon>Pleocyemata</taxon>
        <taxon>Brachyura</taxon>
        <taxon>Eubrachyura</taxon>
        <taxon>Portunoidea</taxon>
        <taxon>Portunidae</taxon>
        <taxon>Portuninae</taxon>
        <taxon>Portunus</taxon>
    </lineage>
</organism>
<keyword evidence="3" id="KW-1185">Reference proteome</keyword>
<evidence type="ECO:0000313" key="3">
    <source>
        <dbReference type="Proteomes" id="UP000324222"/>
    </source>
</evidence>
<feature type="region of interest" description="Disordered" evidence="1">
    <location>
        <begin position="118"/>
        <end position="157"/>
    </location>
</feature>
<dbReference type="EMBL" id="VSRR010029552">
    <property type="protein sequence ID" value="MPC69511.1"/>
    <property type="molecule type" value="Genomic_DNA"/>
</dbReference>
<gene>
    <name evidence="2" type="primary">Pask_1</name>
    <name evidence="2" type="ORF">E2C01_063737</name>
</gene>
<dbReference type="SUPFAM" id="SSF56112">
    <property type="entry name" value="Protein kinase-like (PK-like)"/>
    <property type="match status" value="1"/>
</dbReference>
<dbReference type="Gene3D" id="1.10.510.10">
    <property type="entry name" value="Transferase(Phosphotransferase) domain 1"/>
    <property type="match status" value="1"/>
</dbReference>
<proteinExistence type="predicted"/>
<evidence type="ECO:0000256" key="1">
    <source>
        <dbReference type="SAM" id="MobiDB-lite"/>
    </source>
</evidence>
<keyword evidence="2" id="KW-0808">Transferase</keyword>
<accession>A0A5B7H9Y6</accession>
<protein>
    <submittedName>
        <fullName evidence="2">PAS domain-containing serine/threonine-protein kinase</fullName>
    </submittedName>
</protein>
<keyword evidence="2" id="KW-0418">Kinase</keyword>
<dbReference type="GO" id="GO:0016301">
    <property type="term" value="F:kinase activity"/>
    <property type="evidence" value="ECO:0007669"/>
    <property type="project" value="UniProtKB-KW"/>
</dbReference>
<dbReference type="AlphaFoldDB" id="A0A5B7H9Y6"/>
<name>A0A5B7H9Y6_PORTR</name>
<reference evidence="2 3" key="1">
    <citation type="submission" date="2019-05" db="EMBL/GenBank/DDBJ databases">
        <title>Another draft genome of Portunus trituberculatus and its Hox gene families provides insights of decapod evolution.</title>
        <authorList>
            <person name="Jeong J.-H."/>
            <person name="Song I."/>
            <person name="Kim S."/>
            <person name="Choi T."/>
            <person name="Kim D."/>
            <person name="Ryu S."/>
            <person name="Kim W."/>
        </authorList>
    </citation>
    <scope>NUCLEOTIDE SEQUENCE [LARGE SCALE GENOMIC DNA]</scope>
    <source>
        <tissue evidence="2">Muscle</tissue>
    </source>
</reference>
<dbReference type="OrthoDB" id="193931at2759"/>